<protein>
    <recommendedName>
        <fullName evidence="3">HTH cro/C1-type domain-containing protein</fullName>
    </recommendedName>
</protein>
<sequence>MSQEMQVGDRIKAFMEAQGLNAYQASQKLGHEKPSKVYKLVNNDAKPGYDTIVELLTAWPDLSPEWLILGTGPMLRGGAASTSDLPLFSAKTPALPERGINGGRVLAVTVDHTGHENIVMVPLRDQAAYTKRHDEPAFLDKLTTFRLPLFASGTFRAFEVDGDELHPGIRRHDVAVCSFVERWDLLAPGSACVVVVPGGVLARRLPAPITERKQVVELLADNARIAPMHVPAADIIELWQVRGYLTTRVPAPPVRSGGLPADGE</sequence>
<dbReference type="CDD" id="cd00093">
    <property type="entry name" value="HTH_XRE"/>
    <property type="match status" value="1"/>
</dbReference>
<evidence type="ECO:0000313" key="2">
    <source>
        <dbReference type="Proteomes" id="UP000198310"/>
    </source>
</evidence>
<evidence type="ECO:0000313" key="1">
    <source>
        <dbReference type="EMBL" id="SNR52846.1"/>
    </source>
</evidence>
<dbReference type="RefSeq" id="WP_089332395.1">
    <property type="nucleotide sequence ID" value="NZ_FZNS01000003.1"/>
</dbReference>
<reference evidence="2" key="1">
    <citation type="submission" date="2017-06" db="EMBL/GenBank/DDBJ databases">
        <authorList>
            <person name="Varghese N."/>
            <person name="Submissions S."/>
        </authorList>
    </citation>
    <scope>NUCLEOTIDE SEQUENCE [LARGE SCALE GENOMIC DNA]</scope>
    <source>
        <strain evidence="2">DSM 28041</strain>
    </source>
</reference>
<dbReference type="SUPFAM" id="SSF47413">
    <property type="entry name" value="lambda repressor-like DNA-binding domains"/>
    <property type="match status" value="1"/>
</dbReference>
<organism evidence="1 2">
    <name type="scientific">Hymenobacter mucosus</name>
    <dbReference type="NCBI Taxonomy" id="1411120"/>
    <lineage>
        <taxon>Bacteria</taxon>
        <taxon>Pseudomonadati</taxon>
        <taxon>Bacteroidota</taxon>
        <taxon>Cytophagia</taxon>
        <taxon>Cytophagales</taxon>
        <taxon>Hymenobacteraceae</taxon>
        <taxon>Hymenobacter</taxon>
    </lineage>
</organism>
<dbReference type="InterPro" id="IPR001387">
    <property type="entry name" value="Cro/C1-type_HTH"/>
</dbReference>
<dbReference type="InterPro" id="IPR036286">
    <property type="entry name" value="LexA/Signal_pep-like_sf"/>
</dbReference>
<dbReference type="EMBL" id="FZNS01000003">
    <property type="protein sequence ID" value="SNR52846.1"/>
    <property type="molecule type" value="Genomic_DNA"/>
</dbReference>
<accession>A0A238X1L1</accession>
<dbReference type="AlphaFoldDB" id="A0A238X1L1"/>
<dbReference type="GO" id="GO:0003677">
    <property type="term" value="F:DNA binding"/>
    <property type="evidence" value="ECO:0007669"/>
    <property type="project" value="InterPro"/>
</dbReference>
<name>A0A238X1L1_9BACT</name>
<dbReference type="SUPFAM" id="SSF51306">
    <property type="entry name" value="LexA/Signal peptidase"/>
    <property type="match status" value="1"/>
</dbReference>
<evidence type="ECO:0008006" key="3">
    <source>
        <dbReference type="Google" id="ProtNLM"/>
    </source>
</evidence>
<dbReference type="InterPro" id="IPR010982">
    <property type="entry name" value="Lambda_DNA-bd_dom_sf"/>
</dbReference>
<proteinExistence type="predicted"/>
<dbReference type="Proteomes" id="UP000198310">
    <property type="component" value="Unassembled WGS sequence"/>
</dbReference>
<gene>
    <name evidence="1" type="ORF">SAMN06269173_103393</name>
</gene>
<keyword evidence="2" id="KW-1185">Reference proteome</keyword>